<dbReference type="PANTHER" id="PTHR10788">
    <property type="entry name" value="TREHALOSE-6-PHOSPHATE SYNTHASE"/>
    <property type="match status" value="1"/>
</dbReference>
<dbReference type="GO" id="GO:0003825">
    <property type="term" value="F:alpha,alpha-trehalose-phosphate synthase (UDP-forming) activity"/>
    <property type="evidence" value="ECO:0007669"/>
    <property type="project" value="TreeGrafter"/>
</dbReference>
<dbReference type="AlphaFoldDB" id="A0A0D2ASZ3"/>
<dbReference type="GO" id="GO:0004805">
    <property type="term" value="F:trehalose-phosphatase activity"/>
    <property type="evidence" value="ECO:0007669"/>
    <property type="project" value="TreeGrafter"/>
</dbReference>
<dbReference type="Gene3D" id="3.40.50.2000">
    <property type="entry name" value="Glycogen Phosphorylase B"/>
    <property type="match status" value="2"/>
</dbReference>
<dbReference type="PANTHER" id="PTHR10788:SF106">
    <property type="entry name" value="BCDNA.GH08860"/>
    <property type="match status" value="1"/>
</dbReference>
<organism evidence="3 4">
    <name type="scientific">Exophiala oligosperma</name>
    <dbReference type="NCBI Taxonomy" id="215243"/>
    <lineage>
        <taxon>Eukaryota</taxon>
        <taxon>Fungi</taxon>
        <taxon>Dikarya</taxon>
        <taxon>Ascomycota</taxon>
        <taxon>Pezizomycotina</taxon>
        <taxon>Eurotiomycetes</taxon>
        <taxon>Chaetothyriomycetidae</taxon>
        <taxon>Chaetothyriales</taxon>
        <taxon>Herpotrichiellaceae</taxon>
        <taxon>Exophiala</taxon>
    </lineage>
</organism>
<dbReference type="CDD" id="cd03788">
    <property type="entry name" value="GT20_TPS"/>
    <property type="match status" value="1"/>
</dbReference>
<dbReference type="FunFam" id="3.40.50.2000:FF:000010">
    <property type="entry name" value="Alpha,alpha-trehalose-phosphate synthase"/>
    <property type="match status" value="1"/>
</dbReference>
<keyword evidence="2" id="KW-0808">Transferase</keyword>
<dbReference type="GeneID" id="27358535"/>
<dbReference type="VEuPathDB" id="FungiDB:PV06_06461"/>
<protein>
    <submittedName>
        <fullName evidence="3">Alpha,alpha-trehalose-phosphate synthase (UDP-forming)</fullName>
    </submittedName>
</protein>
<sequence length="483" mass="55088">MDDDCRVLVVANRLPMTITVQDDGTFNYQMSSGGLASSLHGLQEKMKFQWFGWPGIDVHRSDRDTISHEVAERCKAVPVFLSKETASNYYTGFCNQVLWPLLHNMPEKALFNSKWLAKYREVNEIFADYIVPHVENGDLIWIHDYQLLLLPGILRERLEKRKVIRIGFFLHTPFPREDSFAILPLREEICNSILSCDLVGLHIKDYADRLISGCEAVLEEVHCSPHDLHYHGRKVMVEHFAIGIDPDSFRETVNTAGVQSQISLSERSFAGRKIILEVDRLDYIKGMPQRLAAFDKLLDDFPEWVGKVVLIQVAVPSRTDVLEYAKLRDAVERQVGRINGKHSRIDYTPIHYMYKSVPFEELCALYAMADVCFISSIQDGMNLVSYEYVACQQDRKGVLLLSQYTGAAKMLPGALITNPWDTPRCAEAINEALTLPAAERIKKYDECAKVVNKYTSIRWGRSFLNALESTPLQNRTPRSDGVH</sequence>
<dbReference type="SUPFAM" id="SSF53756">
    <property type="entry name" value="UDP-Glycosyltransferase/glycogen phosphorylase"/>
    <property type="match status" value="1"/>
</dbReference>
<dbReference type="Pfam" id="PF00982">
    <property type="entry name" value="Glyco_transf_20"/>
    <property type="match status" value="1"/>
</dbReference>
<evidence type="ECO:0000256" key="2">
    <source>
        <dbReference type="ARBA" id="ARBA00022679"/>
    </source>
</evidence>
<gene>
    <name evidence="3" type="ORF">PV06_06461</name>
</gene>
<dbReference type="OrthoDB" id="755951at2759"/>
<dbReference type="Proteomes" id="UP000053342">
    <property type="component" value="Unassembled WGS sequence"/>
</dbReference>
<accession>A0A0D2ASZ3</accession>
<proteinExistence type="predicted"/>
<evidence type="ECO:0000313" key="4">
    <source>
        <dbReference type="Proteomes" id="UP000053342"/>
    </source>
</evidence>
<dbReference type="STRING" id="215243.A0A0D2ASZ3"/>
<keyword evidence="4" id="KW-1185">Reference proteome</keyword>
<reference evidence="3 4" key="1">
    <citation type="submission" date="2015-01" db="EMBL/GenBank/DDBJ databases">
        <title>The Genome Sequence of Exophiala oligosperma CBS72588.</title>
        <authorList>
            <consortium name="The Broad Institute Genomics Platform"/>
            <person name="Cuomo C."/>
            <person name="de Hoog S."/>
            <person name="Gorbushina A."/>
            <person name="Stielow B."/>
            <person name="Teixiera M."/>
            <person name="Abouelleil A."/>
            <person name="Chapman S.B."/>
            <person name="Priest M."/>
            <person name="Young S.K."/>
            <person name="Wortman J."/>
            <person name="Nusbaum C."/>
            <person name="Birren B."/>
        </authorList>
    </citation>
    <scope>NUCLEOTIDE SEQUENCE [LARGE SCALE GENOMIC DNA]</scope>
    <source>
        <strain evidence="3 4">CBS 72588</strain>
    </source>
</reference>
<evidence type="ECO:0000313" key="3">
    <source>
        <dbReference type="EMBL" id="KIW42971.1"/>
    </source>
</evidence>
<dbReference type="RefSeq" id="XP_016263187.1">
    <property type="nucleotide sequence ID" value="XM_016407583.1"/>
</dbReference>
<evidence type="ECO:0000256" key="1">
    <source>
        <dbReference type="ARBA" id="ARBA00022676"/>
    </source>
</evidence>
<dbReference type="GO" id="GO:0005829">
    <property type="term" value="C:cytosol"/>
    <property type="evidence" value="ECO:0007669"/>
    <property type="project" value="TreeGrafter"/>
</dbReference>
<keyword evidence="1" id="KW-0328">Glycosyltransferase</keyword>
<dbReference type="EMBL" id="KN847336">
    <property type="protein sequence ID" value="KIW42971.1"/>
    <property type="molecule type" value="Genomic_DNA"/>
</dbReference>
<name>A0A0D2ASZ3_9EURO</name>
<dbReference type="GO" id="GO:0005992">
    <property type="term" value="P:trehalose biosynthetic process"/>
    <property type="evidence" value="ECO:0007669"/>
    <property type="project" value="InterPro"/>
</dbReference>
<dbReference type="InterPro" id="IPR001830">
    <property type="entry name" value="Glyco_trans_20"/>
</dbReference>